<dbReference type="Proteomes" id="UP000427906">
    <property type="component" value="Chromosome"/>
</dbReference>
<dbReference type="CDD" id="cd02440">
    <property type="entry name" value="AdoMet_MTases"/>
    <property type="match status" value="1"/>
</dbReference>
<dbReference type="KEGG" id="dalk:DSCA_34530"/>
<protein>
    <submittedName>
        <fullName evidence="3">SAM-dependent methyltransferase</fullName>
    </submittedName>
</protein>
<dbReference type="RefSeq" id="WP_155317552.1">
    <property type="nucleotide sequence ID" value="NZ_AP021874.1"/>
</dbReference>
<dbReference type="NCBIfam" id="TIGR04345">
    <property type="entry name" value="ovoA_Cterm"/>
    <property type="match status" value="1"/>
</dbReference>
<keyword evidence="3" id="KW-0808">Transferase</keyword>
<sequence length="703" mass="81974">MTELRNTRTTILNTGRPEAKREEIRDYFHNTFTIDEKLYDCLAGDDAFYLRAEPLRHPLIFYLGHTGVFYINKLITAKIVYQRVNPAFESMFAVGVDEMSWDDLDGAHYDWPTVDAVKRYRDEVRAVVDDIIKTLPLSLPITWEHPFWTIMMGIEHQRIHLETSSVIIRRLPIDRVQPLPLWDICTESGPAPENALVPVPGGRVVLGKSKDHPLYGWDNEFGRHSFEVWDFSASRYLVSNQEYLAFVEDGGYREERFWTEEGRHWIAYAQARHPLFWIPSDDGYRFRTMTQVIAMPWDWPVEVNYLEAKAFCNWLGEKNGTRLRLPTEDEWYRLRDIHGIPDQPYWKTAPGNINLEHWASSCPVNRFRFGDFYDIIGNVWQWTETPTTGFDGFEVHPVYDDFSTPTFDTRHNLIKGGSWISTGNEATRDARYAFRRHFYQHAGLRYVASEQPVALPEAMYESDQAVSQYCEAHYGKDYFGVENFPVHCARRCVAHMQDRPKRRALDLGCAVGRSTFELARTFEFVNGLDFSARFIRIAFQMQEKGVTHYELVEEGDIVSYHERHLSDFDLDAAADRVEFYQADASNLKPRFTGYDLILAANLIDRLSTPQKFLSSIHERLNMGGILVLTSPYTWLEEFTIRENWVGGIRRDGEPFTTLDGLKGLLADHFQMIAPPRDIEFVIRETRRKFQHTVSQMTAWERVK</sequence>
<reference evidence="3 4" key="1">
    <citation type="submission" date="2019-11" db="EMBL/GenBank/DDBJ databases">
        <title>Comparative genomics of hydrocarbon-degrading Desulfosarcina strains.</title>
        <authorList>
            <person name="Watanabe M."/>
            <person name="Kojima H."/>
            <person name="Fukui M."/>
        </authorList>
    </citation>
    <scope>NUCLEOTIDE SEQUENCE [LARGE SCALE GENOMIC DNA]</scope>
    <source>
        <strain evidence="3 4">PL12</strain>
    </source>
</reference>
<evidence type="ECO:0000259" key="1">
    <source>
        <dbReference type="Pfam" id="PF03781"/>
    </source>
</evidence>
<dbReference type="InterPro" id="IPR025714">
    <property type="entry name" value="Methyltranfer_dom"/>
</dbReference>
<dbReference type="OrthoDB" id="9768004at2"/>
<dbReference type="NCBIfam" id="TIGR04344">
    <property type="entry name" value="ovoA_Nterm"/>
    <property type="match status" value="1"/>
</dbReference>
<dbReference type="Pfam" id="PF13847">
    <property type="entry name" value="Methyltransf_31"/>
    <property type="match status" value="1"/>
</dbReference>
<accession>A0A5K7YM40</accession>
<dbReference type="FunFam" id="3.90.1580.10:FF:000006">
    <property type="entry name" value="Generic methyltransferase, putative"/>
    <property type="match status" value="1"/>
</dbReference>
<dbReference type="InterPro" id="IPR042095">
    <property type="entry name" value="SUMF_sf"/>
</dbReference>
<dbReference type="SUPFAM" id="SSF56436">
    <property type="entry name" value="C-type lectin-like"/>
    <property type="match status" value="1"/>
</dbReference>
<keyword evidence="4" id="KW-1185">Reference proteome</keyword>
<organism evidence="3 4">
    <name type="scientific">Desulfosarcina alkanivorans</name>
    <dbReference type="NCBI Taxonomy" id="571177"/>
    <lineage>
        <taxon>Bacteria</taxon>
        <taxon>Pseudomonadati</taxon>
        <taxon>Thermodesulfobacteriota</taxon>
        <taxon>Desulfobacteria</taxon>
        <taxon>Desulfobacterales</taxon>
        <taxon>Desulfosarcinaceae</taxon>
        <taxon>Desulfosarcina</taxon>
    </lineage>
</organism>
<dbReference type="InterPro" id="IPR051043">
    <property type="entry name" value="Sulfatase_Mod_Factor_Kinase"/>
</dbReference>
<dbReference type="InterPro" id="IPR027625">
    <property type="entry name" value="OvoA_Cterm"/>
</dbReference>
<dbReference type="PANTHER" id="PTHR23150">
    <property type="entry name" value="SULFATASE MODIFYING FACTOR 1, 2"/>
    <property type="match status" value="1"/>
</dbReference>
<evidence type="ECO:0000313" key="4">
    <source>
        <dbReference type="Proteomes" id="UP000427906"/>
    </source>
</evidence>
<feature type="domain" description="Sulfatase-modifying factor enzyme-like" evidence="1">
    <location>
        <begin position="194"/>
        <end position="447"/>
    </location>
</feature>
<dbReference type="SUPFAM" id="SSF53335">
    <property type="entry name" value="S-adenosyl-L-methionine-dependent methyltransferases"/>
    <property type="match status" value="1"/>
</dbReference>
<dbReference type="Gene3D" id="3.90.1580.10">
    <property type="entry name" value="paralog of FGE (formylglycine-generating enzyme)"/>
    <property type="match status" value="1"/>
</dbReference>
<dbReference type="GO" id="GO:0032259">
    <property type="term" value="P:methylation"/>
    <property type="evidence" value="ECO:0007669"/>
    <property type="project" value="UniProtKB-KW"/>
</dbReference>
<dbReference type="Pfam" id="PF03781">
    <property type="entry name" value="FGE-sulfatase"/>
    <property type="match status" value="1"/>
</dbReference>
<evidence type="ECO:0000313" key="3">
    <source>
        <dbReference type="EMBL" id="BBO69523.1"/>
    </source>
</evidence>
<dbReference type="GO" id="GO:0120147">
    <property type="term" value="F:formylglycine-generating oxidase activity"/>
    <property type="evidence" value="ECO:0007669"/>
    <property type="project" value="TreeGrafter"/>
</dbReference>
<dbReference type="InterPro" id="IPR005532">
    <property type="entry name" value="SUMF_dom"/>
</dbReference>
<evidence type="ECO:0000259" key="2">
    <source>
        <dbReference type="Pfam" id="PF13847"/>
    </source>
</evidence>
<keyword evidence="3" id="KW-0489">Methyltransferase</keyword>
<dbReference type="InterPro" id="IPR029063">
    <property type="entry name" value="SAM-dependent_MTases_sf"/>
</dbReference>
<name>A0A5K7YM40_9BACT</name>
<dbReference type="InterPro" id="IPR016187">
    <property type="entry name" value="CTDL_fold"/>
</dbReference>
<dbReference type="AlphaFoldDB" id="A0A5K7YM40"/>
<dbReference type="InterPro" id="IPR027577">
    <property type="entry name" value="OvoA_Nterm"/>
</dbReference>
<gene>
    <name evidence="3" type="ORF">DSCA_34530</name>
</gene>
<dbReference type="EMBL" id="AP021874">
    <property type="protein sequence ID" value="BBO69523.1"/>
    <property type="molecule type" value="Genomic_DNA"/>
</dbReference>
<dbReference type="PANTHER" id="PTHR23150:SF26">
    <property type="entry name" value="GENERIC METHYLTRANSFERASE"/>
    <property type="match status" value="1"/>
</dbReference>
<dbReference type="GO" id="GO:0008168">
    <property type="term" value="F:methyltransferase activity"/>
    <property type="evidence" value="ECO:0007669"/>
    <property type="project" value="UniProtKB-KW"/>
</dbReference>
<feature type="domain" description="Methyltransferase" evidence="2">
    <location>
        <begin position="502"/>
        <end position="632"/>
    </location>
</feature>
<dbReference type="Gene3D" id="3.40.50.150">
    <property type="entry name" value="Vaccinia Virus protein VP39"/>
    <property type="match status" value="1"/>
</dbReference>
<proteinExistence type="predicted"/>